<evidence type="ECO:0000313" key="14">
    <source>
        <dbReference type="Proteomes" id="UP000443070"/>
    </source>
</evidence>
<dbReference type="Proteomes" id="UP000443070">
    <property type="component" value="Unassembled WGS sequence"/>
</dbReference>
<gene>
    <name evidence="12" type="primary">bioF</name>
    <name evidence="12" type="ORF">GMD11_09260</name>
    <name evidence="13" type="ORF">GMD18_08915</name>
</gene>
<evidence type="ECO:0000313" key="15">
    <source>
        <dbReference type="Proteomes" id="UP000484547"/>
    </source>
</evidence>
<comment type="catalytic activity">
    <reaction evidence="8 10">
        <text>6-carboxyhexanoyl-[ACP] + L-alanine + H(+) = (8S)-8-amino-7-oxononanoate + holo-[ACP] + CO2</text>
        <dbReference type="Rhea" id="RHEA:42288"/>
        <dbReference type="Rhea" id="RHEA-COMP:9685"/>
        <dbReference type="Rhea" id="RHEA-COMP:9955"/>
        <dbReference type="ChEBI" id="CHEBI:15378"/>
        <dbReference type="ChEBI" id="CHEBI:16526"/>
        <dbReference type="ChEBI" id="CHEBI:57972"/>
        <dbReference type="ChEBI" id="CHEBI:64479"/>
        <dbReference type="ChEBI" id="CHEBI:78846"/>
        <dbReference type="ChEBI" id="CHEBI:149468"/>
        <dbReference type="EC" id="2.3.1.47"/>
    </reaction>
</comment>
<keyword evidence="6" id="KW-0093">Biotin biosynthesis</keyword>
<dbReference type="InterPro" id="IPR004723">
    <property type="entry name" value="AONS_Archaea/Proteobacteria"/>
</dbReference>
<dbReference type="EMBL" id="WNBM01000007">
    <property type="protein sequence ID" value="MTT76453.1"/>
    <property type="molecule type" value="Genomic_DNA"/>
</dbReference>
<dbReference type="InterPro" id="IPR015422">
    <property type="entry name" value="PyrdxlP-dep_Trfase_small"/>
</dbReference>
<reference evidence="14 15" key="1">
    <citation type="journal article" date="2019" name="Nat. Med.">
        <title>A library of human gut bacterial isolates paired with longitudinal multiomics data enables mechanistic microbiome research.</title>
        <authorList>
            <person name="Poyet M."/>
            <person name="Groussin M."/>
            <person name="Gibbons S.M."/>
            <person name="Avila-Pacheco J."/>
            <person name="Jiang X."/>
            <person name="Kearney S.M."/>
            <person name="Perrotta A.R."/>
            <person name="Berdy B."/>
            <person name="Zhao S."/>
            <person name="Lieberman T.D."/>
            <person name="Swanson P.K."/>
            <person name="Smith M."/>
            <person name="Roesemann S."/>
            <person name="Alexander J.E."/>
            <person name="Rich S.A."/>
            <person name="Livny J."/>
            <person name="Vlamakis H."/>
            <person name="Clish C."/>
            <person name="Bullock K."/>
            <person name="Deik A."/>
            <person name="Scott J."/>
            <person name="Pierce K.A."/>
            <person name="Xavier R.J."/>
            <person name="Alm E.J."/>
        </authorList>
    </citation>
    <scope>NUCLEOTIDE SEQUENCE [LARGE SCALE GENOMIC DNA]</scope>
    <source>
        <strain evidence="12 15">BIOML-A13</strain>
        <strain evidence="13 14">BIOML-A3</strain>
    </source>
</reference>
<evidence type="ECO:0000256" key="1">
    <source>
        <dbReference type="ARBA" id="ARBA00001933"/>
    </source>
</evidence>
<evidence type="ECO:0000256" key="7">
    <source>
        <dbReference type="ARBA" id="ARBA00022898"/>
    </source>
</evidence>
<keyword evidence="7 9" id="KW-0663">Pyridoxal phosphate</keyword>
<comment type="pathway">
    <text evidence="2 10">Cofactor biosynthesis; biotin biosynthesis.</text>
</comment>
<comment type="function">
    <text evidence="10">Catalyzes the decarboxylative condensation of pimeloyl-[acyl-carrier protein] and L-alanine to produce 8-amino-7-oxononanoate (AON), [acyl-carrier protein], and carbon dioxide.</text>
</comment>
<dbReference type="OrthoDB" id="9807157at2"/>
<dbReference type="GO" id="GO:0030170">
    <property type="term" value="F:pyridoxal phosphate binding"/>
    <property type="evidence" value="ECO:0007669"/>
    <property type="project" value="InterPro"/>
</dbReference>
<evidence type="ECO:0000313" key="13">
    <source>
        <dbReference type="EMBL" id="MTU04517.1"/>
    </source>
</evidence>
<dbReference type="PANTHER" id="PTHR13693">
    <property type="entry name" value="CLASS II AMINOTRANSFERASE/8-AMINO-7-OXONONANOATE SYNTHASE"/>
    <property type="match status" value="1"/>
</dbReference>
<dbReference type="AlphaFoldDB" id="A0A3G9GUB0"/>
<feature type="domain" description="Aminotransferase class I/classII large" evidence="11">
    <location>
        <begin position="41"/>
        <end position="382"/>
    </location>
</feature>
<evidence type="ECO:0000256" key="6">
    <source>
        <dbReference type="ARBA" id="ARBA00022756"/>
    </source>
</evidence>
<evidence type="ECO:0000259" key="11">
    <source>
        <dbReference type="Pfam" id="PF00155"/>
    </source>
</evidence>
<dbReference type="GeneID" id="49407747"/>
<name>A0A3G9GUB0_9FIRM</name>
<dbReference type="InterPro" id="IPR050087">
    <property type="entry name" value="AON_synthase_class-II"/>
</dbReference>
<dbReference type="Gene3D" id="3.90.1150.10">
    <property type="entry name" value="Aspartate Aminotransferase, domain 1"/>
    <property type="match status" value="1"/>
</dbReference>
<evidence type="ECO:0000256" key="10">
    <source>
        <dbReference type="RuleBase" id="RU003693"/>
    </source>
</evidence>
<dbReference type="UniPathway" id="UPA00078"/>
<proteinExistence type="inferred from homology"/>
<dbReference type="PROSITE" id="PS00599">
    <property type="entry name" value="AA_TRANSFER_CLASS_2"/>
    <property type="match status" value="1"/>
</dbReference>
<feature type="modified residue" description="N6-(pyridoxal phosphate)lysine" evidence="9">
    <location>
        <position position="239"/>
    </location>
</feature>
<evidence type="ECO:0000256" key="3">
    <source>
        <dbReference type="ARBA" id="ARBA00010008"/>
    </source>
</evidence>
<evidence type="ECO:0000256" key="2">
    <source>
        <dbReference type="ARBA" id="ARBA00004746"/>
    </source>
</evidence>
<dbReference type="GO" id="GO:0008710">
    <property type="term" value="F:8-amino-7-oxononanoate synthase activity"/>
    <property type="evidence" value="ECO:0007669"/>
    <property type="project" value="UniProtKB-UniRule"/>
</dbReference>
<comment type="cofactor">
    <cofactor evidence="1 9 10">
        <name>pyridoxal 5'-phosphate</name>
        <dbReference type="ChEBI" id="CHEBI:597326"/>
    </cofactor>
</comment>
<protein>
    <recommendedName>
        <fullName evidence="10">8-amino-7-ketopelargonate synthase</fullName>
        <ecNumber evidence="10">2.3.1.47</ecNumber>
    </recommendedName>
</protein>
<dbReference type="InterPro" id="IPR015424">
    <property type="entry name" value="PyrdxlP-dep_Trfase"/>
</dbReference>
<dbReference type="Pfam" id="PF00155">
    <property type="entry name" value="Aminotran_1_2"/>
    <property type="match status" value="1"/>
</dbReference>
<evidence type="ECO:0000256" key="4">
    <source>
        <dbReference type="ARBA" id="ARBA00011738"/>
    </source>
</evidence>
<dbReference type="NCBIfam" id="TIGR00858">
    <property type="entry name" value="bioF"/>
    <property type="match status" value="1"/>
</dbReference>
<comment type="similarity">
    <text evidence="3 10">Belongs to the class-II pyridoxal-phosphate-dependent aminotransferase family. BioF subfamily.</text>
</comment>
<accession>A0A3G9GUB0</accession>
<comment type="subunit">
    <text evidence="4 10">Homodimer.</text>
</comment>
<keyword evidence="12" id="KW-0012">Acyltransferase</keyword>
<dbReference type="Gene3D" id="3.40.640.10">
    <property type="entry name" value="Type I PLP-dependent aspartate aminotransferase-like (Major domain)"/>
    <property type="match status" value="1"/>
</dbReference>
<dbReference type="RefSeq" id="WP_113077841.1">
    <property type="nucleotide sequence ID" value="NZ_AP019004.1"/>
</dbReference>
<keyword evidence="5 10" id="KW-0808">Transferase</keyword>
<evidence type="ECO:0000256" key="8">
    <source>
        <dbReference type="ARBA" id="ARBA00047715"/>
    </source>
</evidence>
<dbReference type="CDD" id="cd06454">
    <property type="entry name" value="KBL_like"/>
    <property type="match status" value="1"/>
</dbReference>
<dbReference type="InterPro" id="IPR004839">
    <property type="entry name" value="Aminotransferase_I/II_large"/>
</dbReference>
<evidence type="ECO:0000256" key="5">
    <source>
        <dbReference type="ARBA" id="ARBA00022679"/>
    </source>
</evidence>
<evidence type="ECO:0000313" key="12">
    <source>
        <dbReference type="EMBL" id="MTT76453.1"/>
    </source>
</evidence>
<dbReference type="SUPFAM" id="SSF53383">
    <property type="entry name" value="PLP-dependent transferases"/>
    <property type="match status" value="1"/>
</dbReference>
<organism evidence="12 15">
    <name type="scientific">Phascolarctobacterium faecium</name>
    <dbReference type="NCBI Taxonomy" id="33025"/>
    <lineage>
        <taxon>Bacteria</taxon>
        <taxon>Bacillati</taxon>
        <taxon>Bacillota</taxon>
        <taxon>Negativicutes</taxon>
        <taxon>Acidaminococcales</taxon>
        <taxon>Acidaminococcaceae</taxon>
        <taxon>Phascolarctobacterium</taxon>
    </lineage>
</organism>
<dbReference type="InterPro" id="IPR015421">
    <property type="entry name" value="PyrdxlP-dep_Trfase_major"/>
</dbReference>
<comment type="caution">
    <text evidence="12">The sequence shown here is derived from an EMBL/GenBank/DDBJ whole genome shotgun (WGS) entry which is preliminary data.</text>
</comment>
<dbReference type="PANTHER" id="PTHR13693:SF3">
    <property type="entry name" value="LD36009P"/>
    <property type="match status" value="1"/>
</dbReference>
<dbReference type="GO" id="GO:0009102">
    <property type="term" value="P:biotin biosynthetic process"/>
    <property type="evidence" value="ECO:0007669"/>
    <property type="project" value="UniProtKB-UniRule"/>
</dbReference>
<dbReference type="EC" id="2.3.1.47" evidence="10"/>
<dbReference type="Proteomes" id="UP000484547">
    <property type="component" value="Unassembled WGS sequence"/>
</dbReference>
<dbReference type="EMBL" id="WNBW01000007">
    <property type="protein sequence ID" value="MTU04517.1"/>
    <property type="molecule type" value="Genomic_DNA"/>
</dbReference>
<evidence type="ECO:0000256" key="9">
    <source>
        <dbReference type="PIRSR" id="PIRSR604723-51"/>
    </source>
</evidence>
<keyword evidence="14" id="KW-1185">Reference proteome</keyword>
<sequence>MLETRIAKELAYISQAGLARRITELYFVNPAQAQDRTGKTYLVLASNNYLGFTHAPEVIEAASQAALKFGTGSSGSRLTTGGTFIASELEKRLADFKHSESALVFNTGYMTNLGVLYGLLQTGDVVFSDELNHASIIDGCRISRCKVVVYKHNDMADLQRLLETEIVTGQRFIVTDGVFSMDGDIADLPSLAVLKKQFNAFLIVDDAHGVGVIGNDGSGTASHYGLTDVIDLQVGTLSKALAAEGGYVAGKKILIDYLINRSRPFIFSTALAPATLAAANAALLLLQTQASKYLDSLRANSRLMRRLLLEGGLNVVEGITPIIPVVIGEAGLTMQFADRLKSKGILVSGIRPPTVPRGESRLRITVTAAHCEEQLRQAAQIITALWQELKHGEKKEG</sequence>
<dbReference type="InterPro" id="IPR001917">
    <property type="entry name" value="Aminotrans_II_pyridoxalP_BS"/>
</dbReference>